<dbReference type="PANTHER" id="PTHR16305">
    <property type="entry name" value="TESTICULAR SOLUBLE ADENYLYL CYCLASE"/>
    <property type="match status" value="1"/>
</dbReference>
<name>A0A9X3MU97_9ACTN</name>
<dbReference type="PRINTS" id="PR00038">
    <property type="entry name" value="HTHLUXR"/>
</dbReference>
<evidence type="ECO:0000313" key="4">
    <source>
        <dbReference type="EMBL" id="MDA0161360.1"/>
    </source>
</evidence>
<evidence type="ECO:0000259" key="3">
    <source>
        <dbReference type="PROSITE" id="PS50043"/>
    </source>
</evidence>
<dbReference type="RefSeq" id="WP_270040564.1">
    <property type="nucleotide sequence ID" value="NZ_JAPDOD010000011.1"/>
</dbReference>
<dbReference type="Pfam" id="PF00196">
    <property type="entry name" value="GerE"/>
    <property type="match status" value="1"/>
</dbReference>
<dbReference type="SUPFAM" id="SSF52540">
    <property type="entry name" value="P-loop containing nucleoside triphosphate hydrolases"/>
    <property type="match status" value="1"/>
</dbReference>
<dbReference type="InterPro" id="IPR000792">
    <property type="entry name" value="Tscrpt_reg_LuxR_C"/>
</dbReference>
<accession>A0A9X3MU97</accession>
<dbReference type="SMART" id="SM00421">
    <property type="entry name" value="HTH_LUXR"/>
    <property type="match status" value="1"/>
</dbReference>
<gene>
    <name evidence="4" type="ORF">OM076_13865</name>
</gene>
<evidence type="ECO:0000256" key="2">
    <source>
        <dbReference type="ARBA" id="ARBA00022840"/>
    </source>
</evidence>
<dbReference type="GO" id="GO:0004016">
    <property type="term" value="F:adenylate cyclase activity"/>
    <property type="evidence" value="ECO:0007669"/>
    <property type="project" value="TreeGrafter"/>
</dbReference>
<dbReference type="InterPro" id="IPR016032">
    <property type="entry name" value="Sig_transdc_resp-reg_C-effctor"/>
</dbReference>
<dbReference type="EMBL" id="JAPDOD010000011">
    <property type="protein sequence ID" value="MDA0161360.1"/>
    <property type="molecule type" value="Genomic_DNA"/>
</dbReference>
<evidence type="ECO:0000313" key="5">
    <source>
        <dbReference type="Proteomes" id="UP001149140"/>
    </source>
</evidence>
<dbReference type="InterPro" id="IPR041664">
    <property type="entry name" value="AAA_16"/>
</dbReference>
<dbReference type="Gene3D" id="3.40.50.300">
    <property type="entry name" value="P-loop containing nucleotide triphosphate hydrolases"/>
    <property type="match status" value="1"/>
</dbReference>
<dbReference type="CDD" id="cd06170">
    <property type="entry name" value="LuxR_C_like"/>
    <property type="match status" value="1"/>
</dbReference>
<dbReference type="Proteomes" id="UP001149140">
    <property type="component" value="Unassembled WGS sequence"/>
</dbReference>
<dbReference type="GO" id="GO:0005524">
    <property type="term" value="F:ATP binding"/>
    <property type="evidence" value="ECO:0007669"/>
    <property type="project" value="UniProtKB-KW"/>
</dbReference>
<dbReference type="AlphaFoldDB" id="A0A9X3MU97"/>
<dbReference type="GO" id="GO:0005737">
    <property type="term" value="C:cytoplasm"/>
    <property type="evidence" value="ECO:0007669"/>
    <property type="project" value="TreeGrafter"/>
</dbReference>
<proteinExistence type="predicted"/>
<evidence type="ECO:0000256" key="1">
    <source>
        <dbReference type="ARBA" id="ARBA00022741"/>
    </source>
</evidence>
<keyword evidence="2" id="KW-0067">ATP-binding</keyword>
<dbReference type="Pfam" id="PF13191">
    <property type="entry name" value="AAA_16"/>
    <property type="match status" value="1"/>
</dbReference>
<dbReference type="GO" id="GO:0006355">
    <property type="term" value="P:regulation of DNA-templated transcription"/>
    <property type="evidence" value="ECO:0007669"/>
    <property type="project" value="InterPro"/>
</dbReference>
<dbReference type="SUPFAM" id="SSF46894">
    <property type="entry name" value="C-terminal effector domain of the bipartite response regulators"/>
    <property type="match status" value="1"/>
</dbReference>
<dbReference type="InterPro" id="IPR027417">
    <property type="entry name" value="P-loop_NTPase"/>
</dbReference>
<sequence>MAANSALGFLGRTAERELLERLLSDVREGQSAVLVLRGEAGIGKTALLRHMARQASGFRVARVTGMQAEMELPFAGLHQLCLPLLARLDTLPQPQGEALRVAFGLAPGDPPDRFLVALATLTLLSAAAEERPLLCLIDDALWLDGATAQALAFVARRVLAERIALVFAVREPANRPEFDGLGELSLAGLDEHSARELLAKVIPGRLDERVERRILDETRGNPLALLELPRVMTPVQLAGGFALPAVGDVSGELEDHYLRRTDALPEPTQLLLLLAAADPSGDPALFWAAARTLGVDATALEPALQAQLIAVDTRVRFRHPLVRSSVYGAATEKNRRRVHAALAEASDAELDADRRAWHRALSAAGYDEDVAVELERSAGRAQMRGGVAAAAAFLERAARLTADPAPRARRALAAAQAKHQAGAPEAALAILAGAEAMALDPLQRAQVEMLRAGIAFTTDRGRDAPALLLRAARRLEPLDATLARETYLQALVAAQLAGRFAPGAVLEVARAARGAPPSPSPRPPDLLLDGFSLLITDGHAAAAPILKQAVHAFRTGDAVAVGGFRWLYLAEMAAIELWDYDSWHHFTTREVQLVRDAGALTVLAPALSVYIFVRIFGGQLDAAASLIDEQRIVTEASGSRLGPHAALILTAWQGREPELSALIDATMKDVVPRGEGIGLSAAQWVNALLHNGLGHYEVALASAQELMEPPRRFDQAIGWALPELIEAAVHCDQLDVARAGLAQLAEMTRAAGSDWGLGLESRCRALLSDDAAAESHYLDAIERLSRTRVRGEHARACLLYGEWLRRQGRRTAAREQLRQAHAWFTDMGTAAFAERAGRELVAAGERTVARQAPAGVELTAQERQIAQLARAGLSNLDIGTRLFLSPRTVEWHLRKVFNKLDINSRRELADALPAAEGELAPA</sequence>
<dbReference type="InterPro" id="IPR036388">
    <property type="entry name" value="WH-like_DNA-bd_sf"/>
</dbReference>
<feature type="domain" description="HTH luxR-type" evidence="3">
    <location>
        <begin position="851"/>
        <end position="916"/>
    </location>
</feature>
<dbReference type="GO" id="GO:0003677">
    <property type="term" value="F:DNA binding"/>
    <property type="evidence" value="ECO:0007669"/>
    <property type="project" value="InterPro"/>
</dbReference>
<dbReference type="PROSITE" id="PS50043">
    <property type="entry name" value="HTH_LUXR_2"/>
    <property type="match status" value="1"/>
</dbReference>
<comment type="caution">
    <text evidence="4">The sequence shown here is derived from an EMBL/GenBank/DDBJ whole genome shotgun (WGS) entry which is preliminary data.</text>
</comment>
<protein>
    <submittedName>
        <fullName evidence="4">DUF2791 family P-loop domain-containing protein</fullName>
    </submittedName>
</protein>
<organism evidence="4 5">
    <name type="scientific">Solirubrobacter ginsenosidimutans</name>
    <dbReference type="NCBI Taxonomy" id="490573"/>
    <lineage>
        <taxon>Bacteria</taxon>
        <taxon>Bacillati</taxon>
        <taxon>Actinomycetota</taxon>
        <taxon>Thermoleophilia</taxon>
        <taxon>Solirubrobacterales</taxon>
        <taxon>Solirubrobacteraceae</taxon>
        <taxon>Solirubrobacter</taxon>
    </lineage>
</organism>
<keyword evidence="1" id="KW-0547">Nucleotide-binding</keyword>
<reference evidence="4" key="1">
    <citation type="submission" date="2022-10" db="EMBL/GenBank/DDBJ databases">
        <title>The WGS of Solirubrobacter ginsenosidimutans DSM 21036.</title>
        <authorList>
            <person name="Jiang Z."/>
        </authorList>
    </citation>
    <scope>NUCLEOTIDE SEQUENCE</scope>
    <source>
        <strain evidence="4">DSM 21036</strain>
    </source>
</reference>
<keyword evidence="5" id="KW-1185">Reference proteome</keyword>
<dbReference type="PANTHER" id="PTHR16305:SF35">
    <property type="entry name" value="TRANSCRIPTIONAL ACTIVATOR DOMAIN"/>
    <property type="match status" value="1"/>
</dbReference>
<dbReference type="Gene3D" id="1.10.10.10">
    <property type="entry name" value="Winged helix-like DNA-binding domain superfamily/Winged helix DNA-binding domain"/>
    <property type="match status" value="1"/>
</dbReference>